<name>F9XR98_ZYMTI</name>
<dbReference type="EMBL" id="CM001211">
    <property type="protein sequence ID" value="EGP82248.1"/>
    <property type="molecule type" value="Genomic_DNA"/>
</dbReference>
<reference evidence="2 3" key="1">
    <citation type="journal article" date="2011" name="PLoS Genet.">
        <title>Finished genome of the fungal wheat pathogen Mycosphaerella graminicola reveals dispensome structure, chromosome plasticity, and stealth pathogenesis.</title>
        <authorList>
            <person name="Goodwin S.B."/>
            <person name="Ben M'barek S."/>
            <person name="Dhillon B."/>
            <person name="Wittenberg A.H.J."/>
            <person name="Crane C.F."/>
            <person name="Hane J.K."/>
            <person name="Foster A.J."/>
            <person name="Van der Lee T.A.J."/>
            <person name="Grimwood J."/>
            <person name="Aerts A."/>
            <person name="Antoniw J."/>
            <person name="Bailey A."/>
            <person name="Bluhm B."/>
            <person name="Bowler J."/>
            <person name="Bristow J."/>
            <person name="van der Burgt A."/>
            <person name="Canto-Canche B."/>
            <person name="Churchill A.C.L."/>
            <person name="Conde-Ferraez L."/>
            <person name="Cools H.J."/>
            <person name="Coutinho P.M."/>
            <person name="Csukai M."/>
            <person name="Dehal P."/>
            <person name="De Wit P."/>
            <person name="Donzelli B."/>
            <person name="van de Geest H.C."/>
            <person name="van Ham R.C.H.J."/>
            <person name="Hammond-Kosack K.E."/>
            <person name="Henrissat B."/>
            <person name="Kilian A."/>
            <person name="Kobayashi A.K."/>
            <person name="Koopmann E."/>
            <person name="Kourmpetis Y."/>
            <person name="Kuzniar A."/>
            <person name="Lindquist E."/>
            <person name="Lombard V."/>
            <person name="Maliepaard C."/>
            <person name="Martins N."/>
            <person name="Mehrabi R."/>
            <person name="Nap J.P.H."/>
            <person name="Ponomarenko A."/>
            <person name="Rudd J.J."/>
            <person name="Salamov A."/>
            <person name="Schmutz J."/>
            <person name="Schouten H.J."/>
            <person name="Shapiro H."/>
            <person name="Stergiopoulos I."/>
            <person name="Torriani S.F.F."/>
            <person name="Tu H."/>
            <person name="de Vries R.P."/>
            <person name="Waalwijk C."/>
            <person name="Ware S.B."/>
            <person name="Wiebenga A."/>
            <person name="Zwiers L.-H."/>
            <person name="Oliver R.P."/>
            <person name="Grigoriev I.V."/>
            <person name="Kema G.H.J."/>
        </authorList>
    </citation>
    <scope>NUCLEOTIDE SEQUENCE [LARGE SCALE GENOMIC DNA]</scope>
    <source>
        <strain evidence="3">CBS 115943 / IPO323</strain>
    </source>
</reference>
<gene>
    <name evidence="2" type="ORF">MYCGRDRAFT_83159</name>
</gene>
<organism evidence="2 3">
    <name type="scientific">Zymoseptoria tritici (strain CBS 115943 / IPO323)</name>
    <name type="common">Speckled leaf blotch fungus</name>
    <name type="synonym">Septoria tritici</name>
    <dbReference type="NCBI Taxonomy" id="336722"/>
    <lineage>
        <taxon>Eukaryota</taxon>
        <taxon>Fungi</taxon>
        <taxon>Dikarya</taxon>
        <taxon>Ascomycota</taxon>
        <taxon>Pezizomycotina</taxon>
        <taxon>Dothideomycetes</taxon>
        <taxon>Dothideomycetidae</taxon>
        <taxon>Mycosphaerellales</taxon>
        <taxon>Mycosphaerellaceae</taxon>
        <taxon>Zymoseptoria</taxon>
    </lineage>
</organism>
<evidence type="ECO:0000256" key="1">
    <source>
        <dbReference type="SAM" id="MobiDB-lite"/>
    </source>
</evidence>
<feature type="compositionally biased region" description="Basic and acidic residues" evidence="1">
    <location>
        <begin position="13"/>
        <end position="22"/>
    </location>
</feature>
<dbReference type="InParanoid" id="F9XR98"/>
<dbReference type="KEGG" id="ztr:MYCGRDRAFT_83159"/>
<dbReference type="HOGENOM" id="CLU_2838371_0_0_1"/>
<dbReference type="Proteomes" id="UP000008062">
    <property type="component" value="Chromosome 16"/>
</dbReference>
<dbReference type="AlphaFoldDB" id="F9XR98"/>
<dbReference type="RefSeq" id="XP_003847272.1">
    <property type="nucleotide sequence ID" value="XM_003847224.1"/>
</dbReference>
<sequence length="66" mass="7630">MEAIIKQYTTVGDQEHQNKENHSLSPASHVSARNCQHSAQRLMPTPRRLYFPRSRAEQRKLGARTN</sequence>
<evidence type="ECO:0000313" key="2">
    <source>
        <dbReference type="EMBL" id="EGP82248.1"/>
    </source>
</evidence>
<dbReference type="GeneID" id="13399898"/>
<feature type="region of interest" description="Disordered" evidence="1">
    <location>
        <begin position="1"/>
        <end position="47"/>
    </location>
</feature>
<accession>F9XR98</accession>
<protein>
    <submittedName>
        <fullName evidence="2">Uncharacterized protein</fullName>
    </submittedName>
</protein>
<evidence type="ECO:0000313" key="3">
    <source>
        <dbReference type="Proteomes" id="UP000008062"/>
    </source>
</evidence>
<proteinExistence type="predicted"/>
<feature type="compositionally biased region" description="Polar residues" evidence="1">
    <location>
        <begin position="23"/>
        <end position="39"/>
    </location>
</feature>
<keyword evidence="3" id="KW-1185">Reference proteome</keyword>
<dbReference type="VEuPathDB" id="FungiDB:ZTRI_16.74"/>
<feature type="non-terminal residue" evidence="2">
    <location>
        <position position="66"/>
    </location>
</feature>